<proteinExistence type="predicted"/>
<keyword evidence="3" id="KW-1185">Reference proteome</keyword>
<accession>A0A9W6Y025</accession>
<name>A0A9W6Y025_9STRA</name>
<protein>
    <submittedName>
        <fullName evidence="2">Unnamed protein product</fullName>
    </submittedName>
</protein>
<feature type="region of interest" description="Disordered" evidence="1">
    <location>
        <begin position="19"/>
        <end position="72"/>
    </location>
</feature>
<evidence type="ECO:0000256" key="1">
    <source>
        <dbReference type="SAM" id="MobiDB-lite"/>
    </source>
</evidence>
<evidence type="ECO:0000313" key="2">
    <source>
        <dbReference type="EMBL" id="GMF48837.1"/>
    </source>
</evidence>
<reference evidence="2" key="1">
    <citation type="submission" date="2023-04" db="EMBL/GenBank/DDBJ databases">
        <title>Phytophthora fragariaefolia NBRC 109709.</title>
        <authorList>
            <person name="Ichikawa N."/>
            <person name="Sato H."/>
            <person name="Tonouchi N."/>
        </authorList>
    </citation>
    <scope>NUCLEOTIDE SEQUENCE</scope>
    <source>
        <strain evidence="2">NBRC 109709</strain>
    </source>
</reference>
<feature type="compositionally biased region" description="Acidic residues" evidence="1">
    <location>
        <begin position="61"/>
        <end position="72"/>
    </location>
</feature>
<gene>
    <name evidence="2" type="ORF">Pfra01_001905200</name>
</gene>
<comment type="caution">
    <text evidence="2">The sequence shown here is derived from an EMBL/GenBank/DDBJ whole genome shotgun (WGS) entry which is preliminary data.</text>
</comment>
<dbReference type="Proteomes" id="UP001165121">
    <property type="component" value="Unassembled WGS sequence"/>
</dbReference>
<organism evidence="2 3">
    <name type="scientific">Phytophthora fragariaefolia</name>
    <dbReference type="NCBI Taxonomy" id="1490495"/>
    <lineage>
        <taxon>Eukaryota</taxon>
        <taxon>Sar</taxon>
        <taxon>Stramenopiles</taxon>
        <taxon>Oomycota</taxon>
        <taxon>Peronosporomycetes</taxon>
        <taxon>Peronosporales</taxon>
        <taxon>Peronosporaceae</taxon>
        <taxon>Phytophthora</taxon>
    </lineage>
</organism>
<sequence>MVTPRSFNRADWLARDAEASNAQMGDARASSGRPHQRFVLRDDSSDNDRSEDDYYRKEDAGYDDPSDELLVK</sequence>
<evidence type="ECO:0000313" key="3">
    <source>
        <dbReference type="Proteomes" id="UP001165121"/>
    </source>
</evidence>
<dbReference type="EMBL" id="BSXT01002414">
    <property type="protein sequence ID" value="GMF48837.1"/>
    <property type="molecule type" value="Genomic_DNA"/>
</dbReference>
<feature type="compositionally biased region" description="Basic and acidic residues" evidence="1">
    <location>
        <begin position="39"/>
        <end position="60"/>
    </location>
</feature>
<dbReference type="AlphaFoldDB" id="A0A9W6Y025"/>